<protein>
    <submittedName>
        <fullName evidence="1">Uncharacterized protein</fullName>
    </submittedName>
</protein>
<dbReference type="Proteomes" id="UP001153076">
    <property type="component" value="Unassembled WGS sequence"/>
</dbReference>
<reference evidence="1" key="1">
    <citation type="submission" date="2022-04" db="EMBL/GenBank/DDBJ databases">
        <title>Carnegiea gigantea Genome sequencing and assembly v2.</title>
        <authorList>
            <person name="Copetti D."/>
            <person name="Sanderson M.J."/>
            <person name="Burquez A."/>
            <person name="Wojciechowski M.F."/>
        </authorList>
    </citation>
    <scope>NUCLEOTIDE SEQUENCE</scope>
    <source>
        <strain evidence="1">SGP5-SGP5p</strain>
        <tissue evidence="1">Aerial part</tissue>
    </source>
</reference>
<proteinExistence type="predicted"/>
<comment type="caution">
    <text evidence="1">The sequence shown here is derived from an EMBL/GenBank/DDBJ whole genome shotgun (WGS) entry which is preliminary data.</text>
</comment>
<sequence>MVYFSNFTSTEMVVEYVRETFQWSLKETRPSIRGPSLRLTSSSVRGITCRISVKYLMWALQQLYWGPFKFWFENVNYRLRGAFVVHPMNPPADLASSSSPVEVSGLGDAPPVSSDEEYTLVPLPSIIYYTYKLYYRSSSGDVPEGLAGPQVVGHHPQFPSLPAFIDGRLYPGGDLLLLSDSSSRCSSSEGVSTSSSYHEALSAPAKSVLKRKGHSPVGLVLEIVAEGQEFLRVVTRSDPQDGQASHFLDPKVIPILKRTALEKQYLLPAAYTFVIPKADATVNESLAKCVAVYHAALNYDLRFPLHPVIEEILNKYKLAPAQIVRTSWAQHLRFHRYL</sequence>
<evidence type="ECO:0000313" key="1">
    <source>
        <dbReference type="EMBL" id="KAJ8422440.1"/>
    </source>
</evidence>
<keyword evidence="2" id="KW-1185">Reference proteome</keyword>
<gene>
    <name evidence="1" type="ORF">Cgig2_019157</name>
</gene>
<accession>A0A9Q1GKV2</accession>
<evidence type="ECO:0000313" key="2">
    <source>
        <dbReference type="Proteomes" id="UP001153076"/>
    </source>
</evidence>
<dbReference type="EMBL" id="JAKOGI010002253">
    <property type="protein sequence ID" value="KAJ8422440.1"/>
    <property type="molecule type" value="Genomic_DNA"/>
</dbReference>
<name>A0A9Q1GKV2_9CARY</name>
<organism evidence="1 2">
    <name type="scientific">Carnegiea gigantea</name>
    <dbReference type="NCBI Taxonomy" id="171969"/>
    <lineage>
        <taxon>Eukaryota</taxon>
        <taxon>Viridiplantae</taxon>
        <taxon>Streptophyta</taxon>
        <taxon>Embryophyta</taxon>
        <taxon>Tracheophyta</taxon>
        <taxon>Spermatophyta</taxon>
        <taxon>Magnoliopsida</taxon>
        <taxon>eudicotyledons</taxon>
        <taxon>Gunneridae</taxon>
        <taxon>Pentapetalae</taxon>
        <taxon>Caryophyllales</taxon>
        <taxon>Cactineae</taxon>
        <taxon>Cactaceae</taxon>
        <taxon>Cactoideae</taxon>
        <taxon>Echinocereeae</taxon>
        <taxon>Carnegiea</taxon>
    </lineage>
</organism>
<dbReference type="AlphaFoldDB" id="A0A9Q1GKV2"/>